<evidence type="ECO:0000256" key="3">
    <source>
        <dbReference type="ARBA" id="ARBA00023295"/>
    </source>
</evidence>
<gene>
    <name evidence="5" type="ORF">FAD_0324</name>
</gene>
<name>A0A1V0N2D1_9ARCH</name>
<dbReference type="Proteomes" id="UP000192050">
    <property type="component" value="Chromosome"/>
</dbReference>
<evidence type="ECO:0000256" key="4">
    <source>
        <dbReference type="RuleBase" id="RU003690"/>
    </source>
</evidence>
<keyword evidence="3" id="KW-0326">Glycosidase</keyword>
<dbReference type="GeneID" id="31675833"/>
<proteinExistence type="inferred from homology"/>
<reference evidence="5 6" key="1">
    <citation type="submission" date="2011-10" db="EMBL/GenBank/DDBJ databases">
        <title>Metabolic and evolutionary patterns in the extreme acidophile Ferroplasma acidiphilum.</title>
        <authorList>
            <person name="Golyshina O.V."/>
            <person name="Kozyavkin S.A."/>
            <person name="Tatusov R.L."/>
            <person name="Slesarev A.I."/>
            <person name="Golyshin P.N."/>
        </authorList>
    </citation>
    <scope>NUCLEOTIDE SEQUENCE [LARGE SCALE GENOMIC DNA]</scope>
    <source>
        <strain evidence="6">Y</strain>
    </source>
</reference>
<dbReference type="SUPFAM" id="SSF51445">
    <property type="entry name" value="(Trans)glycosidases"/>
    <property type="match status" value="1"/>
</dbReference>
<evidence type="ECO:0000313" key="5">
    <source>
        <dbReference type="EMBL" id="ARD84246.1"/>
    </source>
</evidence>
<dbReference type="RefSeq" id="WP_155951093.1">
    <property type="nucleotide sequence ID" value="NZ_CP015363.1"/>
</dbReference>
<dbReference type="PANTHER" id="PTHR10353:SF209">
    <property type="entry name" value="GALACTOLIPID GALACTOSYLTRANSFERASE SFR2, CHLOROPLASTIC"/>
    <property type="match status" value="1"/>
</dbReference>
<sequence length="483" mass="56304">MLRKFPDNFMFGTATSPFQVEMGRSDNSISSESDWYKWSHDSNIIQKTYVSGDFPDDGPDFWNNYKRFIDASIDMGNNSIRIGIDWARIFKTSTESVDAVASKNEKGDVYAMSFPDNFIQRMDSIADNDAVKHYAEIMEYIKARNLKLILTAYHWPLPIWLHDPVKCNQDFANCREKGWADKATVEEFGKYTYYLYNKFHRYVDIWNTLNEPNIIAINGYVYGNLEGFPPGLSNFSIAVSVMRNLAYAHNIAYKIIKALDHSSQVGINVAVPYFQPEMDTPENRFIVNYVKHIFYDLYLNSALYGNFDNSLSGIFNESRPSEFAGTDFIGIDYYSRIRVRYVDNDNVDLRYRFAFLPCSKCSDNYWDIFPEGIRNVSRSVFNHYRKPVMILENGVADAEGSLRKEFIEKHLIELHKAIKEDYIPVKGYFHWSIVDNYEWARGYKDKFGLYKINNGEFVKTEASEFYSKICHDHGVEDSDFKTY</sequence>
<accession>A0A1V0N2D1</accession>
<comment type="similarity">
    <text evidence="1 4">Belongs to the glycosyl hydrolase 1 family.</text>
</comment>
<protein>
    <submittedName>
        <fullName evidence="5">Beta-glucosidase</fullName>
    </submittedName>
</protein>
<dbReference type="InterPro" id="IPR001360">
    <property type="entry name" value="Glyco_hydro_1"/>
</dbReference>
<dbReference type="AlphaFoldDB" id="A0A1V0N2D1"/>
<evidence type="ECO:0000256" key="1">
    <source>
        <dbReference type="ARBA" id="ARBA00010838"/>
    </source>
</evidence>
<dbReference type="PANTHER" id="PTHR10353">
    <property type="entry name" value="GLYCOSYL HYDROLASE"/>
    <property type="match status" value="1"/>
</dbReference>
<evidence type="ECO:0000313" key="6">
    <source>
        <dbReference type="Proteomes" id="UP000192050"/>
    </source>
</evidence>
<dbReference type="GO" id="GO:0005975">
    <property type="term" value="P:carbohydrate metabolic process"/>
    <property type="evidence" value="ECO:0007669"/>
    <property type="project" value="InterPro"/>
</dbReference>
<dbReference type="Gene3D" id="3.20.20.80">
    <property type="entry name" value="Glycosidases"/>
    <property type="match status" value="1"/>
</dbReference>
<dbReference type="Pfam" id="PF00232">
    <property type="entry name" value="Glyco_hydro_1"/>
    <property type="match status" value="2"/>
</dbReference>
<dbReference type="GO" id="GO:0008422">
    <property type="term" value="F:beta-glucosidase activity"/>
    <property type="evidence" value="ECO:0007669"/>
    <property type="project" value="TreeGrafter"/>
</dbReference>
<dbReference type="OrthoDB" id="84443at2157"/>
<evidence type="ECO:0000256" key="2">
    <source>
        <dbReference type="ARBA" id="ARBA00022801"/>
    </source>
</evidence>
<keyword evidence="2" id="KW-0378">Hydrolase</keyword>
<dbReference type="InterPro" id="IPR017853">
    <property type="entry name" value="GH"/>
</dbReference>
<keyword evidence="6" id="KW-1185">Reference proteome</keyword>
<organism evidence="5 6">
    <name type="scientific">Ferroplasma acidiphilum</name>
    <dbReference type="NCBI Taxonomy" id="74969"/>
    <lineage>
        <taxon>Archaea</taxon>
        <taxon>Methanobacteriati</taxon>
        <taxon>Thermoplasmatota</taxon>
        <taxon>Thermoplasmata</taxon>
        <taxon>Thermoplasmatales</taxon>
        <taxon>Ferroplasmaceae</taxon>
        <taxon>Ferroplasma</taxon>
    </lineage>
</organism>
<dbReference type="EMBL" id="CP015363">
    <property type="protein sequence ID" value="ARD84246.1"/>
    <property type="molecule type" value="Genomic_DNA"/>
</dbReference>
<dbReference type="KEGG" id="fai:FAD_0324"/>
<dbReference type="STRING" id="74969.FAD_0324"/>
<dbReference type="PRINTS" id="PR00131">
    <property type="entry name" value="GLHYDRLASE1"/>
</dbReference>